<reference evidence="5 6" key="1">
    <citation type="submission" date="2015-07" db="EMBL/GenBank/DDBJ databases">
        <title>The draft genome sequence of Leadbetterella sp. JN14-9.</title>
        <authorList>
            <person name="Liu Y."/>
            <person name="Du J."/>
            <person name="Shao Z."/>
        </authorList>
    </citation>
    <scope>NUCLEOTIDE SEQUENCE [LARGE SCALE GENOMIC DNA]</scope>
    <source>
        <strain evidence="5 6">JN14-9</strain>
    </source>
</reference>
<dbReference type="GO" id="GO:0008237">
    <property type="term" value="F:metallopeptidase activity"/>
    <property type="evidence" value="ECO:0007669"/>
    <property type="project" value="InterPro"/>
</dbReference>
<dbReference type="EMBL" id="LGTQ01000010">
    <property type="protein sequence ID" value="KPM47614.1"/>
    <property type="molecule type" value="Genomic_DNA"/>
</dbReference>
<dbReference type="OrthoDB" id="9814383at2"/>
<keyword evidence="2" id="KW-0479">Metal-binding</keyword>
<feature type="binding site" evidence="2">
    <location>
        <position position="354"/>
    </location>
    <ligand>
        <name>Zn(2+)</name>
        <dbReference type="ChEBI" id="CHEBI:29105"/>
        <note>catalytic</note>
    </ligand>
</feature>
<dbReference type="PATRIC" id="fig|1605367.3.peg.213"/>
<feature type="active site" description="Proton donor" evidence="1">
    <location>
        <position position="439"/>
    </location>
</feature>
<dbReference type="Gene3D" id="1.10.390.10">
    <property type="entry name" value="Neutral Protease Domain 2"/>
    <property type="match status" value="1"/>
</dbReference>
<keyword evidence="6" id="KW-1185">Reference proteome</keyword>
<comment type="cofactor">
    <cofactor evidence="2">
        <name>Zn(2+)</name>
        <dbReference type="ChEBI" id="CHEBI:29105"/>
    </cofactor>
    <text evidence="2">Binds 1 zinc ion per subunit.</text>
</comment>
<feature type="binding site" evidence="2">
    <location>
        <position position="350"/>
    </location>
    <ligand>
        <name>Zn(2+)</name>
        <dbReference type="ChEBI" id="CHEBI:29105"/>
        <note>catalytic</note>
    </ligand>
</feature>
<evidence type="ECO:0000256" key="1">
    <source>
        <dbReference type="PIRSR" id="PIRSR634015-1"/>
    </source>
</evidence>
<dbReference type="PANTHER" id="PTHR45726:SF3">
    <property type="entry name" value="LEUKOTRIENE A-4 HYDROLASE"/>
    <property type="match status" value="1"/>
</dbReference>
<dbReference type="InterPro" id="IPR034015">
    <property type="entry name" value="M1_LTA4H"/>
</dbReference>
<dbReference type="InterPro" id="IPR027268">
    <property type="entry name" value="Peptidase_M4/M1_CTD_sf"/>
</dbReference>
<feature type="binding site" evidence="2">
    <location>
        <position position="373"/>
    </location>
    <ligand>
        <name>Zn(2+)</name>
        <dbReference type="ChEBI" id="CHEBI:29105"/>
        <note>catalytic</note>
    </ligand>
</feature>
<feature type="domain" description="Peptidase M1 membrane alanine aminopeptidase" evidence="4">
    <location>
        <begin position="287"/>
        <end position="496"/>
    </location>
</feature>
<comment type="caution">
    <text evidence="5">The sequence shown here is derived from an EMBL/GenBank/DDBJ whole genome shotgun (WGS) entry which is preliminary data.</text>
</comment>
<dbReference type="Pfam" id="PF01433">
    <property type="entry name" value="Peptidase_M1"/>
    <property type="match status" value="1"/>
</dbReference>
<dbReference type="PANTHER" id="PTHR45726">
    <property type="entry name" value="LEUKOTRIENE A-4 HYDROLASE"/>
    <property type="match status" value="1"/>
</dbReference>
<dbReference type="AlphaFoldDB" id="A0A0P7C313"/>
<dbReference type="RefSeq" id="WP_055149325.1">
    <property type="nucleotide sequence ID" value="NZ_JXSZ01000010.1"/>
</dbReference>
<feature type="active site" description="Proton acceptor" evidence="1">
    <location>
        <position position="351"/>
    </location>
</feature>
<dbReference type="Proteomes" id="UP000050454">
    <property type="component" value="Unassembled WGS sequence"/>
</dbReference>
<evidence type="ECO:0000313" key="6">
    <source>
        <dbReference type="Proteomes" id="UP000050454"/>
    </source>
</evidence>
<feature type="signal peptide" evidence="3">
    <location>
        <begin position="1"/>
        <end position="18"/>
    </location>
</feature>
<dbReference type="CDD" id="cd09604">
    <property type="entry name" value="M1_APN_like"/>
    <property type="match status" value="1"/>
</dbReference>
<keyword evidence="2" id="KW-0862">Zinc</keyword>
<gene>
    <name evidence="5" type="ORF">AFM12_14065</name>
</gene>
<accession>A0A0P7C313</accession>
<feature type="chain" id="PRO_5006136504" description="Peptidase M1 membrane alanine aminopeptidase domain-containing protein" evidence="3">
    <location>
        <begin position="19"/>
        <end position="618"/>
    </location>
</feature>
<dbReference type="SUPFAM" id="SSF55486">
    <property type="entry name" value="Metalloproteases ('zincins'), catalytic domain"/>
    <property type="match status" value="1"/>
</dbReference>
<evidence type="ECO:0000256" key="2">
    <source>
        <dbReference type="PIRSR" id="PIRSR634015-3"/>
    </source>
</evidence>
<protein>
    <recommendedName>
        <fullName evidence="4">Peptidase M1 membrane alanine aminopeptidase domain-containing protein</fullName>
    </recommendedName>
</protein>
<evidence type="ECO:0000259" key="4">
    <source>
        <dbReference type="Pfam" id="PF01433"/>
    </source>
</evidence>
<evidence type="ECO:0000256" key="3">
    <source>
        <dbReference type="SAM" id="SignalP"/>
    </source>
</evidence>
<dbReference type="STRING" id="1605367.AFM12_14065"/>
<proteinExistence type="predicted"/>
<keyword evidence="3" id="KW-0732">Signal</keyword>
<dbReference type="InterPro" id="IPR014782">
    <property type="entry name" value="Peptidase_M1_dom"/>
</dbReference>
<dbReference type="GO" id="GO:0008270">
    <property type="term" value="F:zinc ion binding"/>
    <property type="evidence" value="ECO:0007669"/>
    <property type="project" value="InterPro"/>
</dbReference>
<organism evidence="5 6">
    <name type="scientific">Jiulongibacter sediminis</name>
    <dbReference type="NCBI Taxonomy" id="1605367"/>
    <lineage>
        <taxon>Bacteria</taxon>
        <taxon>Pseudomonadati</taxon>
        <taxon>Bacteroidota</taxon>
        <taxon>Cytophagia</taxon>
        <taxon>Cytophagales</taxon>
        <taxon>Leadbetterellaceae</taxon>
        <taxon>Jiulongibacter</taxon>
    </lineage>
</organism>
<sequence length="618" mass="70981">MKYILSLLALTIGLKVSAQNLAPDIANYTISVQLDTEKKQLQAEEILEWKNTSPVPVSELQFHLYLNAFKDKSSTFMKESGGKLRGDKMPEDGYGNIYMTTIKDTDGNSLLGSLKYLHPDDQNEDDRTVAAIQLKWPVQPGETVRLNIAFRAELPRIFARTGYGENDYYLIGQWFPKVGVFEQNKNGEWGWNCHQFHANSEFYADFGNYKVSITLPRNLIVGATGQLTHQTRLKNNLKTLVFEADDVHDFAWTASPDFVVHEKMWKGVRMKAMMQPEHTSQYKRYFDAAEKSLAYTEELLGKYPHKTLTMVDPPVSASGSGGMEYPTFITCGSYWGVGKSIKMAEIVTVHEFGHQYFQGILASNEFEQSFMDEGFNQYLEGRIMDEMYGEGSQVDLLGFQVGDMATSRGSYVSMKFPELAEINQPVWEYPKGTYGVMTYTKTATALKTLENYMGREVMDKALKVYYQRFKFKHPKLSDFVKVVNEVTGKDYNWYFDQTFEKSYSCDYSVDSVQNKDGKAYLKIKRKGNLKLPQVVSVSFEDGSVEVFEWDAAETYEEYRFSMEITQVEIDPQRKNLMDLNLINNSYSVKPPQDFLTKYSAKALYWLQHVVMAFLFWIA</sequence>
<name>A0A0P7C313_9BACT</name>
<evidence type="ECO:0000313" key="5">
    <source>
        <dbReference type="EMBL" id="KPM47614.1"/>
    </source>
</evidence>